<evidence type="ECO:0000256" key="1">
    <source>
        <dbReference type="ARBA" id="ARBA00009129"/>
    </source>
</evidence>
<evidence type="ECO:0000313" key="4">
    <source>
        <dbReference type="EMBL" id="RBP72179.1"/>
    </source>
</evidence>
<dbReference type="SUPFAM" id="SSF69047">
    <property type="entry name" value="Hypothetical protein YjbJ"/>
    <property type="match status" value="1"/>
</dbReference>
<evidence type="ECO:0000256" key="2">
    <source>
        <dbReference type="SAM" id="MobiDB-lite"/>
    </source>
</evidence>
<dbReference type="RefSeq" id="WP_113903727.1">
    <property type="nucleotide sequence ID" value="NZ_QNSB01000004.1"/>
</dbReference>
<gene>
    <name evidence="4" type="ORF">DFO65_104135</name>
</gene>
<organism evidence="4 5">
    <name type="scientific">Brevibacterium celere</name>
    <dbReference type="NCBI Taxonomy" id="225845"/>
    <lineage>
        <taxon>Bacteria</taxon>
        <taxon>Bacillati</taxon>
        <taxon>Actinomycetota</taxon>
        <taxon>Actinomycetes</taxon>
        <taxon>Micrococcales</taxon>
        <taxon>Brevibacteriaceae</taxon>
        <taxon>Brevibacterium</taxon>
    </lineage>
</organism>
<evidence type="ECO:0000313" key="5">
    <source>
        <dbReference type="Proteomes" id="UP000253509"/>
    </source>
</evidence>
<reference evidence="4 5" key="1">
    <citation type="submission" date="2018-06" db="EMBL/GenBank/DDBJ databases">
        <title>Freshwater and sediment microbial communities from various areas in North America, analyzing microbe dynamics in response to fracking.</title>
        <authorList>
            <person name="Lamendella R."/>
        </authorList>
    </citation>
    <scope>NUCLEOTIDE SEQUENCE [LARGE SCALE GENOMIC DNA]</scope>
    <source>
        <strain evidence="4 5">3b_TX</strain>
    </source>
</reference>
<evidence type="ECO:0000259" key="3">
    <source>
        <dbReference type="Pfam" id="PF05532"/>
    </source>
</evidence>
<sequence length="64" mass="6858">MGLGDKIGNKAEELKGKAKEKVGDATDNPDMQAEGTGEKYKAHAKQAGEKVKDVGRDAKDDLDR</sequence>
<comment type="caution">
    <text evidence="4">The sequence shown here is derived from an EMBL/GenBank/DDBJ whole genome shotgun (WGS) entry which is preliminary data.</text>
</comment>
<dbReference type="InterPro" id="IPR036629">
    <property type="entry name" value="YjbJ_sf"/>
</dbReference>
<dbReference type="EMBL" id="QNSB01000004">
    <property type="protein sequence ID" value="RBP72179.1"/>
    <property type="molecule type" value="Genomic_DNA"/>
</dbReference>
<name>A0A366IJ95_9MICO</name>
<accession>A0A366IJ95</accession>
<proteinExistence type="inferred from homology"/>
<dbReference type="AlphaFoldDB" id="A0A366IJ95"/>
<feature type="domain" description="CsbD-like" evidence="3">
    <location>
        <begin position="5"/>
        <end position="54"/>
    </location>
</feature>
<feature type="region of interest" description="Disordered" evidence="2">
    <location>
        <begin position="1"/>
        <end position="64"/>
    </location>
</feature>
<protein>
    <submittedName>
        <fullName evidence="4">CsbD-like protein</fullName>
    </submittedName>
</protein>
<dbReference type="Pfam" id="PF05532">
    <property type="entry name" value="CsbD"/>
    <property type="match status" value="1"/>
</dbReference>
<keyword evidence="5" id="KW-1185">Reference proteome</keyword>
<feature type="compositionally biased region" description="Basic and acidic residues" evidence="2">
    <location>
        <begin position="36"/>
        <end position="64"/>
    </location>
</feature>
<dbReference type="Proteomes" id="UP000253509">
    <property type="component" value="Unassembled WGS sequence"/>
</dbReference>
<dbReference type="InterPro" id="IPR008462">
    <property type="entry name" value="CsbD"/>
</dbReference>
<comment type="similarity">
    <text evidence="1">Belongs to the UPF0337 (CsbD) family.</text>
</comment>
<dbReference type="Gene3D" id="1.10.1470.10">
    <property type="entry name" value="YjbJ"/>
    <property type="match status" value="1"/>
</dbReference>
<feature type="compositionally biased region" description="Basic and acidic residues" evidence="2">
    <location>
        <begin position="7"/>
        <end position="24"/>
    </location>
</feature>